<proteinExistence type="inferred from homology"/>
<reference evidence="3 4" key="1">
    <citation type="journal article" date="2019" name="Fungal Biol. Biotechnol.">
        <title>Draft genome sequence of fastidious pathogen Ceratobasidium theobromae, which causes vascular-streak dieback in Theobroma cacao.</title>
        <authorList>
            <person name="Ali S.S."/>
            <person name="Asman A."/>
            <person name="Shao J."/>
            <person name="Firmansyah A.P."/>
            <person name="Susilo A.W."/>
            <person name="Rosmana A."/>
            <person name="McMahon P."/>
            <person name="Junaid M."/>
            <person name="Guest D."/>
            <person name="Kheng T.Y."/>
            <person name="Meinhardt L.W."/>
            <person name="Bailey B.A."/>
        </authorList>
    </citation>
    <scope>NUCLEOTIDE SEQUENCE [LARGE SCALE GENOMIC DNA]</scope>
    <source>
        <strain evidence="3 4">CT2</strain>
    </source>
</reference>
<comment type="cofactor">
    <cofactor evidence="1">
        <name>a divalent metal cation</name>
        <dbReference type="ChEBI" id="CHEBI:60240"/>
    </cofactor>
</comment>
<dbReference type="HAMAP" id="MF_00528">
    <property type="entry name" value="Maf"/>
    <property type="match status" value="1"/>
</dbReference>
<keyword evidence="4" id="KW-1185">Reference proteome</keyword>
<dbReference type="SUPFAM" id="SSF52972">
    <property type="entry name" value="ITPase-like"/>
    <property type="match status" value="1"/>
</dbReference>
<protein>
    <submittedName>
        <fullName evidence="3">N-acetylserotonin O-methyltransferase-like protein</fullName>
    </submittedName>
</protein>
<evidence type="ECO:0000313" key="3">
    <source>
        <dbReference type="EMBL" id="KAB5595767.1"/>
    </source>
</evidence>
<dbReference type="Proteomes" id="UP000383932">
    <property type="component" value="Unassembled WGS sequence"/>
</dbReference>
<evidence type="ECO:0000256" key="1">
    <source>
        <dbReference type="ARBA" id="ARBA00001968"/>
    </source>
</evidence>
<dbReference type="GO" id="GO:0047429">
    <property type="term" value="F:nucleoside triphosphate diphosphatase activity"/>
    <property type="evidence" value="ECO:0007669"/>
    <property type="project" value="InterPro"/>
</dbReference>
<dbReference type="GO" id="GO:0032259">
    <property type="term" value="P:methylation"/>
    <property type="evidence" value="ECO:0007669"/>
    <property type="project" value="UniProtKB-KW"/>
</dbReference>
<dbReference type="GO" id="GO:0008168">
    <property type="term" value="F:methyltransferase activity"/>
    <property type="evidence" value="ECO:0007669"/>
    <property type="project" value="UniProtKB-KW"/>
</dbReference>
<evidence type="ECO:0000313" key="4">
    <source>
        <dbReference type="Proteomes" id="UP000383932"/>
    </source>
</evidence>
<dbReference type="OrthoDB" id="10267058at2759"/>
<dbReference type="AlphaFoldDB" id="A0A5N5QX77"/>
<dbReference type="CDD" id="cd00555">
    <property type="entry name" value="Maf"/>
    <property type="match status" value="1"/>
</dbReference>
<keyword evidence="3" id="KW-0808">Transferase</keyword>
<dbReference type="InterPro" id="IPR029001">
    <property type="entry name" value="ITPase-like_fam"/>
</dbReference>
<evidence type="ECO:0000256" key="2">
    <source>
        <dbReference type="ARBA" id="ARBA00022801"/>
    </source>
</evidence>
<sequence>MSNSVLSDALRIPALNRLANRRIVLASASPRRLDILRQFGLNPDVVPSKFAEDLPHDHFENVYEYPVATATEKAVDVYIRMVEQDPDNPPSLVIGADTVVLTKPPAAGSNIHDSLLPDVRPEILEKPSDKADNLRMLLELNGGRCEVVTGVSIVYPILTAPGYAIKYALIYTYVLRLTTSSFPVRSMDDRTIVYFYNSSIPVLEAYVDSGEGLDRAGGFALQQRGAHLVSKIEGDFYNAVGFPGASFFRWLGILVEEEDDFLEDGL</sequence>
<dbReference type="PANTHER" id="PTHR43213:SF5">
    <property type="entry name" value="BIFUNCTIONAL DTTP_UTP PYROPHOSPHATASE_METHYLTRANSFERASE PROTEIN-RELATED"/>
    <property type="match status" value="1"/>
</dbReference>
<name>A0A5N5QX77_9AGAM</name>
<keyword evidence="2" id="KW-0378">Hydrolase</keyword>
<keyword evidence="3" id="KW-0489">Methyltransferase</keyword>
<dbReference type="Pfam" id="PF02545">
    <property type="entry name" value="Maf"/>
    <property type="match status" value="1"/>
</dbReference>
<organism evidence="3 4">
    <name type="scientific">Ceratobasidium theobromae</name>
    <dbReference type="NCBI Taxonomy" id="1582974"/>
    <lineage>
        <taxon>Eukaryota</taxon>
        <taxon>Fungi</taxon>
        <taxon>Dikarya</taxon>
        <taxon>Basidiomycota</taxon>
        <taxon>Agaricomycotina</taxon>
        <taxon>Agaricomycetes</taxon>
        <taxon>Cantharellales</taxon>
        <taxon>Ceratobasidiaceae</taxon>
        <taxon>Ceratobasidium</taxon>
    </lineage>
</organism>
<gene>
    <name evidence="3" type="ORF">CTheo_780</name>
</gene>
<dbReference type="EMBL" id="SSOP01000006">
    <property type="protein sequence ID" value="KAB5595767.1"/>
    <property type="molecule type" value="Genomic_DNA"/>
</dbReference>
<comment type="caution">
    <text evidence="3">The sequence shown here is derived from an EMBL/GenBank/DDBJ whole genome shotgun (WGS) entry which is preliminary data.</text>
</comment>
<dbReference type="PANTHER" id="PTHR43213">
    <property type="entry name" value="BIFUNCTIONAL DTTP/UTP PYROPHOSPHATASE/METHYLTRANSFERASE PROTEIN-RELATED"/>
    <property type="match status" value="1"/>
</dbReference>
<dbReference type="InterPro" id="IPR003697">
    <property type="entry name" value="Maf-like"/>
</dbReference>
<dbReference type="Gene3D" id="3.90.950.10">
    <property type="match status" value="1"/>
</dbReference>
<accession>A0A5N5QX77</accession>